<evidence type="ECO:0000256" key="10">
    <source>
        <dbReference type="ARBA" id="ARBA00023026"/>
    </source>
</evidence>
<comment type="caution">
    <text evidence="16">The sequence shown here is derived from an EMBL/GenBank/DDBJ whole genome shotgun (WGS) entry which is preliminary data.</text>
</comment>
<evidence type="ECO:0000256" key="15">
    <source>
        <dbReference type="SAM" id="Phobius"/>
    </source>
</evidence>
<keyword evidence="6 13" id="KW-0479">Metal-binding</keyword>
<evidence type="ECO:0000256" key="3">
    <source>
        <dbReference type="ARBA" id="ARBA00010617"/>
    </source>
</evidence>
<dbReference type="AlphaFoldDB" id="A0A9X0AVK6"/>
<evidence type="ECO:0000256" key="9">
    <source>
        <dbReference type="ARBA" id="ARBA00023004"/>
    </source>
</evidence>
<dbReference type="EMBL" id="JAPEIS010000001">
    <property type="protein sequence ID" value="KAJ8069764.1"/>
    <property type="molecule type" value="Genomic_DNA"/>
</dbReference>
<keyword evidence="8 14" id="KW-0560">Oxidoreductase</keyword>
<evidence type="ECO:0000256" key="11">
    <source>
        <dbReference type="ARBA" id="ARBA00023033"/>
    </source>
</evidence>
<evidence type="ECO:0000256" key="8">
    <source>
        <dbReference type="ARBA" id="ARBA00023002"/>
    </source>
</evidence>
<evidence type="ECO:0000256" key="7">
    <source>
        <dbReference type="ARBA" id="ARBA00022989"/>
    </source>
</evidence>
<comment type="similarity">
    <text evidence="3 14">Belongs to the cytochrome P450 family.</text>
</comment>
<evidence type="ECO:0000256" key="1">
    <source>
        <dbReference type="ARBA" id="ARBA00001971"/>
    </source>
</evidence>
<evidence type="ECO:0000256" key="12">
    <source>
        <dbReference type="ARBA" id="ARBA00023136"/>
    </source>
</evidence>
<feature type="binding site" description="axial binding residue" evidence="13">
    <location>
        <position position="453"/>
    </location>
    <ligand>
        <name>heme</name>
        <dbReference type="ChEBI" id="CHEBI:30413"/>
    </ligand>
    <ligandPart>
        <name>Fe</name>
        <dbReference type="ChEBI" id="CHEBI:18248"/>
    </ligandPart>
</feature>
<keyword evidence="5 15" id="KW-0812">Transmembrane</keyword>
<keyword evidence="17" id="KW-1185">Reference proteome</keyword>
<dbReference type="InterPro" id="IPR017972">
    <property type="entry name" value="Cyt_P450_CS"/>
</dbReference>
<proteinExistence type="inferred from homology"/>
<dbReference type="CDD" id="cd11041">
    <property type="entry name" value="CYP503A1-like"/>
    <property type="match status" value="1"/>
</dbReference>
<dbReference type="GO" id="GO:0020037">
    <property type="term" value="F:heme binding"/>
    <property type="evidence" value="ECO:0007669"/>
    <property type="project" value="InterPro"/>
</dbReference>
<organism evidence="16 17">
    <name type="scientific">Sclerotinia nivalis</name>
    <dbReference type="NCBI Taxonomy" id="352851"/>
    <lineage>
        <taxon>Eukaryota</taxon>
        <taxon>Fungi</taxon>
        <taxon>Dikarya</taxon>
        <taxon>Ascomycota</taxon>
        <taxon>Pezizomycotina</taxon>
        <taxon>Leotiomycetes</taxon>
        <taxon>Helotiales</taxon>
        <taxon>Sclerotiniaceae</taxon>
        <taxon>Sclerotinia</taxon>
    </lineage>
</organism>
<evidence type="ECO:0000313" key="17">
    <source>
        <dbReference type="Proteomes" id="UP001152300"/>
    </source>
</evidence>
<evidence type="ECO:0000256" key="13">
    <source>
        <dbReference type="PIRSR" id="PIRSR602403-1"/>
    </source>
</evidence>
<dbReference type="GO" id="GO:0005506">
    <property type="term" value="F:iron ion binding"/>
    <property type="evidence" value="ECO:0007669"/>
    <property type="project" value="InterPro"/>
</dbReference>
<name>A0A9X0AVK6_9HELO</name>
<dbReference type="PANTHER" id="PTHR46206">
    <property type="entry name" value="CYTOCHROME P450"/>
    <property type="match status" value="1"/>
</dbReference>
<dbReference type="Gene3D" id="1.10.630.10">
    <property type="entry name" value="Cytochrome P450"/>
    <property type="match status" value="1"/>
</dbReference>
<keyword evidence="12 15" id="KW-0472">Membrane</keyword>
<dbReference type="SUPFAM" id="SSF48264">
    <property type="entry name" value="Cytochrome P450"/>
    <property type="match status" value="1"/>
</dbReference>
<dbReference type="GO" id="GO:0016020">
    <property type="term" value="C:membrane"/>
    <property type="evidence" value="ECO:0007669"/>
    <property type="project" value="UniProtKB-SubCell"/>
</dbReference>
<evidence type="ECO:0000256" key="5">
    <source>
        <dbReference type="ARBA" id="ARBA00022692"/>
    </source>
</evidence>
<dbReference type="InterPro" id="IPR001128">
    <property type="entry name" value="Cyt_P450"/>
</dbReference>
<gene>
    <name evidence="16" type="ORF">OCU04_000183</name>
</gene>
<keyword evidence="4 13" id="KW-0349">Heme</keyword>
<comment type="subcellular location">
    <subcellularLocation>
        <location evidence="2">Membrane</location>
    </subcellularLocation>
</comment>
<dbReference type="PRINTS" id="PR00465">
    <property type="entry name" value="EP450IV"/>
</dbReference>
<dbReference type="PROSITE" id="PS00086">
    <property type="entry name" value="CYTOCHROME_P450"/>
    <property type="match status" value="1"/>
</dbReference>
<evidence type="ECO:0008006" key="18">
    <source>
        <dbReference type="Google" id="ProtNLM"/>
    </source>
</evidence>
<dbReference type="GO" id="GO:0004497">
    <property type="term" value="F:monooxygenase activity"/>
    <property type="evidence" value="ECO:0007669"/>
    <property type="project" value="UniProtKB-KW"/>
</dbReference>
<dbReference type="OrthoDB" id="1844152at2759"/>
<sequence>MEKYSLLDTNPYLVAAFILLPSFLFLSLLPTGVYRHFQHVGGILVEWRAVPTLVQDGYDKIIKGHTRPFVVNWWAKDYIILPPKYLADLKTAGWSHLSFFQNINDALFLGHTAGELYTAPAAERMVNVVKAGLNPQLPNLTPLMLDEIEYAFTHQLGEFEGWKEVTAMSFFSSIAHRLATRFLIDEELCRDEKFLEVTQSFLNSIFITALVIVKLPLGPFRRLFVWPLSRMQVWKKLQCAQILLPLVKSRMVARKEGAGKKLDAIEWTLELLSAEKRCNTPEYITEELLYGLWAGSSAPGGMLTEILYQLLLSPQYLTPLREEAEGAVRQHGWSEKMLNDLLLLDSFIREVNRLYPTGSVTCSRTVTGTPFKFSDGLELPVGARFGFPIKAMQSDPDMFTDPMAFDGFRFAQEGLSKDAKDSSHNDNPTKRAKLGATAMGTTNLAWGYGNHVCPGRFFAVREMKIVFAKLLIGFDVKWKNSSGRRPKPVHVEGQFIPNMSQKILLRRRRD</sequence>
<keyword evidence="9 13" id="KW-0408">Iron</keyword>
<evidence type="ECO:0000256" key="2">
    <source>
        <dbReference type="ARBA" id="ARBA00004370"/>
    </source>
</evidence>
<feature type="transmembrane region" description="Helical" evidence="15">
    <location>
        <begin position="12"/>
        <end position="29"/>
    </location>
</feature>
<dbReference type="PANTHER" id="PTHR46206:SF5">
    <property type="entry name" value="P450, PUTATIVE (EUROFUNG)-RELATED"/>
    <property type="match status" value="1"/>
</dbReference>
<accession>A0A9X0AVK6</accession>
<evidence type="ECO:0000256" key="6">
    <source>
        <dbReference type="ARBA" id="ARBA00022723"/>
    </source>
</evidence>
<evidence type="ECO:0000256" key="4">
    <source>
        <dbReference type="ARBA" id="ARBA00022617"/>
    </source>
</evidence>
<keyword evidence="10" id="KW-0843">Virulence</keyword>
<dbReference type="Pfam" id="PF00067">
    <property type="entry name" value="p450"/>
    <property type="match status" value="1"/>
</dbReference>
<reference evidence="16" key="1">
    <citation type="submission" date="2022-11" db="EMBL/GenBank/DDBJ databases">
        <title>Genome Resource of Sclerotinia nivalis Strain SnTB1, a Plant Pathogen Isolated from American Ginseng.</title>
        <authorList>
            <person name="Fan S."/>
        </authorList>
    </citation>
    <scope>NUCLEOTIDE SEQUENCE</scope>
    <source>
        <strain evidence="16">SnTB1</strain>
    </source>
</reference>
<keyword evidence="11 14" id="KW-0503">Monooxygenase</keyword>
<dbReference type="InterPro" id="IPR036396">
    <property type="entry name" value="Cyt_P450_sf"/>
</dbReference>
<evidence type="ECO:0000313" key="16">
    <source>
        <dbReference type="EMBL" id="KAJ8069764.1"/>
    </source>
</evidence>
<dbReference type="InterPro" id="IPR002403">
    <property type="entry name" value="Cyt_P450_E_grp-IV"/>
</dbReference>
<comment type="cofactor">
    <cofactor evidence="1 13">
        <name>heme</name>
        <dbReference type="ChEBI" id="CHEBI:30413"/>
    </cofactor>
</comment>
<protein>
    <recommendedName>
        <fullName evidence="18">Cytochrome P450</fullName>
    </recommendedName>
</protein>
<dbReference type="Proteomes" id="UP001152300">
    <property type="component" value="Unassembled WGS sequence"/>
</dbReference>
<evidence type="ECO:0000256" key="14">
    <source>
        <dbReference type="RuleBase" id="RU000461"/>
    </source>
</evidence>
<dbReference type="GO" id="GO:0016705">
    <property type="term" value="F:oxidoreductase activity, acting on paired donors, with incorporation or reduction of molecular oxygen"/>
    <property type="evidence" value="ECO:0007669"/>
    <property type="project" value="InterPro"/>
</dbReference>
<keyword evidence="7 15" id="KW-1133">Transmembrane helix</keyword>